<gene>
    <name evidence="7" type="ORF">KME65_19645</name>
</gene>
<sequence length="280" mass="31310">MKRQILLSFLLLGLSLTQTTFAGPRVVVSLPAIHSLVANIMQGVGEPRLLHDQDDHLANTLGPFQKSEVLTADLIIWVGAGLEESLADMLESTPPLHDRTMTLSNTVPLLLKRNFDGIAASRKDSRDLRFWHDPKIAMMAVRQITPTLVRLDPANTERYLDNEIELLKRIKQMSKEIASRFSTQIAIPERVATQFSQYFTNRFVIVTKDSSEAEGTAIKVSTNPVKHTCRHYPEQTPQTANATNYYFEAMKKEADGIQACSAQYTHGEVAKTRDRSSVSG</sequence>
<dbReference type="AlphaFoldDB" id="A0A944MCM1"/>
<protein>
    <recommendedName>
        <fullName evidence="2">High-affinity zinc uptake system protein ZnuA</fullName>
    </recommendedName>
</protein>
<evidence type="ECO:0000256" key="2">
    <source>
        <dbReference type="ARBA" id="ARBA00015915"/>
    </source>
</evidence>
<evidence type="ECO:0000256" key="6">
    <source>
        <dbReference type="SAM" id="SignalP"/>
    </source>
</evidence>
<dbReference type="Proteomes" id="UP000770889">
    <property type="component" value="Unassembled WGS sequence"/>
</dbReference>
<evidence type="ECO:0000313" key="7">
    <source>
        <dbReference type="EMBL" id="MBT2991180.1"/>
    </source>
</evidence>
<evidence type="ECO:0000256" key="4">
    <source>
        <dbReference type="ARBA" id="ARBA00022729"/>
    </source>
</evidence>
<dbReference type="InterPro" id="IPR006127">
    <property type="entry name" value="ZnuA-like"/>
</dbReference>
<dbReference type="Pfam" id="PF01297">
    <property type="entry name" value="ZnuA"/>
    <property type="match status" value="1"/>
</dbReference>
<evidence type="ECO:0000256" key="5">
    <source>
        <dbReference type="ARBA" id="ARBA00022906"/>
    </source>
</evidence>
<feature type="signal peptide" evidence="6">
    <location>
        <begin position="1"/>
        <end position="22"/>
    </location>
</feature>
<dbReference type="EMBL" id="JAHHGM010000029">
    <property type="protein sequence ID" value="MBT2991180.1"/>
    <property type="molecule type" value="Genomic_DNA"/>
</dbReference>
<keyword evidence="4 6" id="KW-0732">Signal</keyword>
<dbReference type="SUPFAM" id="SSF53807">
    <property type="entry name" value="Helical backbone' metal receptor"/>
    <property type="match status" value="1"/>
</dbReference>
<proteinExistence type="inferred from homology"/>
<evidence type="ECO:0000256" key="3">
    <source>
        <dbReference type="ARBA" id="ARBA00022448"/>
    </source>
</evidence>
<keyword evidence="3" id="KW-0813">Transport</keyword>
<dbReference type="GO" id="GO:0046872">
    <property type="term" value="F:metal ion binding"/>
    <property type="evidence" value="ECO:0007669"/>
    <property type="project" value="InterPro"/>
</dbReference>
<dbReference type="Gene3D" id="3.40.50.1980">
    <property type="entry name" value="Nitrogenase molybdenum iron protein domain"/>
    <property type="match status" value="1"/>
</dbReference>
<comment type="caution">
    <text evidence="7">The sequence shown here is derived from an EMBL/GenBank/DDBJ whole genome shotgun (WGS) entry which is preliminary data.</text>
</comment>
<keyword evidence="5" id="KW-0862">Zinc</keyword>
<reference evidence="7 8" key="1">
    <citation type="submission" date="2021-05" db="EMBL/GenBank/DDBJ databases">
        <title>Genetic and Functional Diversity in Clade A Lucinid endosymbionts from the Bahamas.</title>
        <authorList>
            <person name="Giani N.M."/>
            <person name="Engel A.S."/>
            <person name="Campbell B.J."/>
        </authorList>
    </citation>
    <scope>NUCLEOTIDE SEQUENCE [LARGE SCALE GENOMIC DNA]</scope>
    <source>
        <strain evidence="7">LUC16012Gg_MoonRockCtena</strain>
    </source>
</reference>
<accession>A0A944MCM1</accession>
<feature type="chain" id="PRO_5037856308" description="High-affinity zinc uptake system protein ZnuA" evidence="6">
    <location>
        <begin position="23"/>
        <end position="280"/>
    </location>
</feature>
<keyword evidence="5" id="KW-0406">Ion transport</keyword>
<dbReference type="GO" id="GO:0006829">
    <property type="term" value="P:zinc ion transport"/>
    <property type="evidence" value="ECO:0007669"/>
    <property type="project" value="UniProtKB-KW"/>
</dbReference>
<organism evidence="7 8">
    <name type="scientific">Candidatus Thiodiazotropha taylori</name>
    <dbReference type="NCBI Taxonomy" id="2792791"/>
    <lineage>
        <taxon>Bacteria</taxon>
        <taxon>Pseudomonadati</taxon>
        <taxon>Pseudomonadota</taxon>
        <taxon>Gammaproteobacteria</taxon>
        <taxon>Chromatiales</taxon>
        <taxon>Sedimenticolaceae</taxon>
        <taxon>Candidatus Thiodiazotropha</taxon>
    </lineage>
</organism>
<dbReference type="InterPro" id="IPR050492">
    <property type="entry name" value="Bact_metal-bind_prot9"/>
</dbReference>
<keyword evidence="5" id="KW-0864">Zinc transport</keyword>
<evidence type="ECO:0000256" key="1">
    <source>
        <dbReference type="ARBA" id="ARBA00011028"/>
    </source>
</evidence>
<dbReference type="PANTHER" id="PTHR42953">
    <property type="entry name" value="HIGH-AFFINITY ZINC UPTAKE SYSTEM PROTEIN ZNUA-RELATED"/>
    <property type="match status" value="1"/>
</dbReference>
<comment type="similarity">
    <text evidence="1">Belongs to the bacterial solute-binding protein 9 family.</text>
</comment>
<name>A0A944MCM1_9GAMM</name>
<dbReference type="PANTHER" id="PTHR42953:SF3">
    <property type="entry name" value="HIGH-AFFINITY ZINC UPTAKE SYSTEM PROTEIN ZNUA"/>
    <property type="match status" value="1"/>
</dbReference>
<evidence type="ECO:0000313" key="8">
    <source>
        <dbReference type="Proteomes" id="UP000770889"/>
    </source>
</evidence>